<name>A0A327NRR9_9BACT</name>
<dbReference type="PROSITE" id="PS51257">
    <property type="entry name" value="PROKAR_LIPOPROTEIN"/>
    <property type="match status" value="1"/>
</dbReference>
<evidence type="ECO:0000313" key="2">
    <source>
        <dbReference type="EMBL" id="RAI78091.1"/>
    </source>
</evidence>
<dbReference type="InterPro" id="IPR036423">
    <property type="entry name" value="SOD-like_Cu/Zn_dom_sf"/>
</dbReference>
<comment type="caution">
    <text evidence="2">The sequence shown here is derived from an EMBL/GenBank/DDBJ whole genome shotgun (WGS) entry which is preliminary data.</text>
</comment>
<dbReference type="OrthoDB" id="1177316at2"/>
<protein>
    <recommendedName>
        <fullName evidence="4">CHRD domain-containing protein</fullName>
    </recommendedName>
</protein>
<evidence type="ECO:0000313" key="3">
    <source>
        <dbReference type="Proteomes" id="UP000249016"/>
    </source>
</evidence>
<dbReference type="RefSeq" id="WP_111349500.1">
    <property type="nucleotide sequence ID" value="NZ_QLII01000001.1"/>
</dbReference>
<dbReference type="Proteomes" id="UP000249016">
    <property type="component" value="Unassembled WGS sequence"/>
</dbReference>
<dbReference type="GO" id="GO:0046872">
    <property type="term" value="F:metal ion binding"/>
    <property type="evidence" value="ECO:0007669"/>
    <property type="project" value="InterPro"/>
</dbReference>
<dbReference type="EMBL" id="QLII01000001">
    <property type="protein sequence ID" value="RAI78091.1"/>
    <property type="molecule type" value="Genomic_DNA"/>
</dbReference>
<comment type="similarity">
    <text evidence="1">Belongs to the Cu-Zn superoxide dismutase family.</text>
</comment>
<dbReference type="GO" id="GO:0006801">
    <property type="term" value="P:superoxide metabolic process"/>
    <property type="evidence" value="ECO:0007669"/>
    <property type="project" value="InterPro"/>
</dbReference>
<gene>
    <name evidence="2" type="ORF">HMF3257_35575</name>
</gene>
<evidence type="ECO:0008006" key="4">
    <source>
        <dbReference type="Google" id="ProtNLM"/>
    </source>
</evidence>
<keyword evidence="3" id="KW-1185">Reference proteome</keyword>
<dbReference type="SUPFAM" id="SSF49329">
    <property type="entry name" value="Cu,Zn superoxide dismutase-like"/>
    <property type="match status" value="1"/>
</dbReference>
<sequence>MNRYFNQRSIFPLLGLFLSVLVFLSSCEQNKYEPNTSVAPGGGTVTTYKSYTLTSAAGSTVYGRVVFYKYNSTVTLVEIGLYNTTTGTSYASSIYQGKLADKSTTALKPLDAISGATGEFSSNKYFTISEAGFFDKLTTYSAHVKILSGTTVVASGDIGANATPVAQSN</sequence>
<proteinExistence type="inferred from homology"/>
<accession>A0A327NRR9</accession>
<organism evidence="2 3">
    <name type="scientific">Spirosoma telluris</name>
    <dbReference type="NCBI Taxonomy" id="2183553"/>
    <lineage>
        <taxon>Bacteria</taxon>
        <taxon>Pseudomonadati</taxon>
        <taxon>Bacteroidota</taxon>
        <taxon>Cytophagia</taxon>
        <taxon>Cytophagales</taxon>
        <taxon>Cytophagaceae</taxon>
        <taxon>Spirosoma</taxon>
    </lineage>
</organism>
<evidence type="ECO:0000256" key="1">
    <source>
        <dbReference type="ARBA" id="ARBA00010457"/>
    </source>
</evidence>
<reference evidence="2 3" key="1">
    <citation type="submission" date="2018-06" db="EMBL/GenBank/DDBJ databases">
        <title>Spirosoma sp. HMF3257 Genome sequencing and assembly.</title>
        <authorList>
            <person name="Kang H."/>
            <person name="Cha I."/>
            <person name="Kim H."/>
            <person name="Kang J."/>
            <person name="Joh K."/>
        </authorList>
    </citation>
    <scope>NUCLEOTIDE SEQUENCE [LARGE SCALE GENOMIC DNA]</scope>
    <source>
        <strain evidence="2 3">HMF3257</strain>
    </source>
</reference>
<dbReference type="AlphaFoldDB" id="A0A327NRR9"/>